<protein>
    <submittedName>
        <fullName evidence="2">Helix-turn-helix domain-containing protein</fullName>
    </submittedName>
</protein>
<name>A0ABW4UX95_9BACL</name>
<evidence type="ECO:0000313" key="2">
    <source>
        <dbReference type="EMBL" id="MFD1991042.1"/>
    </source>
</evidence>
<evidence type="ECO:0000259" key="1">
    <source>
        <dbReference type="Pfam" id="PF12645"/>
    </source>
</evidence>
<keyword evidence="3" id="KW-1185">Reference proteome</keyword>
<dbReference type="RefSeq" id="WP_204824682.1">
    <property type="nucleotide sequence ID" value="NZ_JBHUGF010000010.1"/>
</dbReference>
<proteinExistence type="predicted"/>
<dbReference type="EMBL" id="JBHUGF010000010">
    <property type="protein sequence ID" value="MFD1991042.1"/>
    <property type="molecule type" value="Genomic_DNA"/>
</dbReference>
<feature type="domain" description="Helix-turn-helix conjugative transposon-like" evidence="1">
    <location>
        <begin position="17"/>
        <end position="68"/>
    </location>
</feature>
<evidence type="ECO:0000313" key="3">
    <source>
        <dbReference type="Proteomes" id="UP001597403"/>
    </source>
</evidence>
<comment type="caution">
    <text evidence="2">The sequence shown here is derived from an EMBL/GenBank/DDBJ whole genome shotgun (WGS) entry which is preliminary data.</text>
</comment>
<dbReference type="InterPro" id="IPR024760">
    <property type="entry name" value="HTH_dom_conjug_TS-like"/>
</dbReference>
<organism evidence="2 3">
    <name type="scientific">Paenibacillus nicotianae</name>
    <dbReference type="NCBI Taxonomy" id="1526551"/>
    <lineage>
        <taxon>Bacteria</taxon>
        <taxon>Bacillati</taxon>
        <taxon>Bacillota</taxon>
        <taxon>Bacilli</taxon>
        <taxon>Bacillales</taxon>
        <taxon>Paenibacillaceae</taxon>
        <taxon>Paenibacillus</taxon>
    </lineage>
</organism>
<dbReference type="Proteomes" id="UP001597403">
    <property type="component" value="Unassembled WGS sequence"/>
</dbReference>
<dbReference type="Pfam" id="PF12645">
    <property type="entry name" value="HTH_16"/>
    <property type="match status" value="1"/>
</dbReference>
<reference evidence="3" key="1">
    <citation type="journal article" date="2019" name="Int. J. Syst. Evol. Microbiol.">
        <title>The Global Catalogue of Microorganisms (GCM) 10K type strain sequencing project: providing services to taxonomists for standard genome sequencing and annotation.</title>
        <authorList>
            <consortium name="The Broad Institute Genomics Platform"/>
            <consortium name="The Broad Institute Genome Sequencing Center for Infectious Disease"/>
            <person name="Wu L."/>
            <person name="Ma J."/>
        </authorList>
    </citation>
    <scope>NUCLEOTIDE SEQUENCE [LARGE SCALE GENOMIC DNA]</scope>
    <source>
        <strain evidence="3">CGMCC 1.15067</strain>
    </source>
</reference>
<gene>
    <name evidence="2" type="ORF">ACFSGI_13790</name>
</gene>
<accession>A0ABW4UX95</accession>
<sequence>MEKESTSIHLSEDELCQLIRQAATSDKNALQKVIDLFEQEMIALSRFIKMPQEDALQTLKLALIELILSGF</sequence>